<dbReference type="Proteomes" id="UP001055091">
    <property type="component" value="Unassembled WGS sequence"/>
</dbReference>
<dbReference type="Pfam" id="PF01909">
    <property type="entry name" value="NTP_transf_2"/>
    <property type="match status" value="1"/>
</dbReference>
<dbReference type="GO" id="GO:0016779">
    <property type="term" value="F:nucleotidyltransferase activity"/>
    <property type="evidence" value="ECO:0007669"/>
    <property type="project" value="InterPro"/>
</dbReference>
<name>A0AA37JPJ3_9FIRM</name>
<organism evidence="3 4">
    <name type="scientific">Hungatella hathewayi</name>
    <dbReference type="NCBI Taxonomy" id="154046"/>
    <lineage>
        <taxon>Bacteria</taxon>
        <taxon>Bacillati</taxon>
        <taxon>Bacillota</taxon>
        <taxon>Clostridia</taxon>
        <taxon>Lachnospirales</taxon>
        <taxon>Lachnospiraceae</taxon>
        <taxon>Hungatella</taxon>
    </lineage>
</organism>
<gene>
    <name evidence="3" type="ORF">CE91St55_49490</name>
</gene>
<dbReference type="InterPro" id="IPR043519">
    <property type="entry name" value="NT_sf"/>
</dbReference>
<evidence type="ECO:0000313" key="3">
    <source>
        <dbReference type="EMBL" id="GKH02968.1"/>
    </source>
</evidence>
<reference evidence="3" key="1">
    <citation type="submission" date="2022-01" db="EMBL/GenBank/DDBJ databases">
        <title>Novel bile acid biosynthetic pathways are enriched in the microbiome of centenarians.</title>
        <authorList>
            <person name="Sato Y."/>
            <person name="Atarashi K."/>
            <person name="Plichta R.D."/>
            <person name="Arai Y."/>
            <person name="Sasajima S."/>
            <person name="Kearney M.S."/>
            <person name="Suda W."/>
            <person name="Takeshita K."/>
            <person name="Sasaki T."/>
            <person name="Okamoto S."/>
            <person name="Skelly N.A."/>
            <person name="Okamura Y."/>
            <person name="Vlamakis H."/>
            <person name="Li Y."/>
            <person name="Tanoue T."/>
            <person name="Takei H."/>
            <person name="Nittono H."/>
            <person name="Narushima S."/>
            <person name="Irie J."/>
            <person name="Itoh H."/>
            <person name="Moriya K."/>
            <person name="Sugiura Y."/>
            <person name="Suematsu M."/>
            <person name="Moritoki N."/>
            <person name="Shibata S."/>
            <person name="Littman R.D."/>
            <person name="Fischbach A.M."/>
            <person name="Uwamino Y."/>
            <person name="Inoue T."/>
            <person name="Honda A."/>
            <person name="Hattori M."/>
            <person name="Murai T."/>
            <person name="Xavier J.R."/>
            <person name="Hirose N."/>
            <person name="Honda K."/>
        </authorList>
    </citation>
    <scope>NUCLEOTIDE SEQUENCE</scope>
    <source>
        <strain evidence="3">CE91-St55</strain>
    </source>
</reference>
<accession>A0AA37JPJ3</accession>
<evidence type="ECO:0000259" key="1">
    <source>
        <dbReference type="Pfam" id="PF01909"/>
    </source>
</evidence>
<evidence type="ECO:0000313" key="4">
    <source>
        <dbReference type="Proteomes" id="UP001055091"/>
    </source>
</evidence>
<protein>
    <submittedName>
        <fullName evidence="3">Nucleotidyltransferase</fullName>
    </submittedName>
</protein>
<dbReference type="CDD" id="cd05403">
    <property type="entry name" value="NT_KNTase_like"/>
    <property type="match status" value="1"/>
</dbReference>
<dbReference type="Gene3D" id="3.30.460.10">
    <property type="entry name" value="Beta Polymerase, domain 2"/>
    <property type="match status" value="1"/>
</dbReference>
<dbReference type="RefSeq" id="WP_118040059.1">
    <property type="nucleotide sequence ID" value="NZ_BQNJ01000002.1"/>
</dbReference>
<dbReference type="SUPFAM" id="SSF81301">
    <property type="entry name" value="Nucleotidyltransferase"/>
    <property type="match status" value="1"/>
</dbReference>
<feature type="domain" description="DUF4037" evidence="2">
    <location>
        <begin position="134"/>
        <end position="222"/>
    </location>
</feature>
<proteinExistence type="predicted"/>
<comment type="caution">
    <text evidence="3">The sequence shown here is derived from an EMBL/GenBank/DDBJ whole genome shotgun (WGS) entry which is preliminary data.</text>
</comment>
<evidence type="ECO:0000259" key="2">
    <source>
        <dbReference type="Pfam" id="PF13228"/>
    </source>
</evidence>
<dbReference type="Pfam" id="PF13228">
    <property type="entry name" value="DUF4037"/>
    <property type="match status" value="1"/>
</dbReference>
<feature type="domain" description="Polymerase nucleotidyl transferase" evidence="1">
    <location>
        <begin position="30"/>
        <end position="116"/>
    </location>
</feature>
<dbReference type="EMBL" id="BQNJ01000002">
    <property type="protein sequence ID" value="GKH02968.1"/>
    <property type="molecule type" value="Genomic_DNA"/>
</dbReference>
<sequence>MSKKKEETGLPMLQKEAALLLEELSLCPETSAVAVGGSRATGRADEKSDYDIYVYVEKEITEEKRRSILEKYCSTMEIGNHYWEAEDNCTLKDGVDIDLIYRNRKEFEREIAAVVEQFRASCGYTTCMWHNLATCRIVYDRDGELEAMKKRFDVPCPEELRDEIIRKNRALLSGVLPSYDAQIRKAWARRDLVSVNHRTTEFLASYFDIIFAMNGRTHPGEKRLVTLCKESCENLPDRFEENLERLFTVMYNPDGEVNDVIARMVAELDRALLKVRPGEFTAGQLPMGAAEKQ</sequence>
<dbReference type="AlphaFoldDB" id="A0AA37JPJ3"/>
<dbReference type="InterPro" id="IPR002934">
    <property type="entry name" value="Polymerase_NTP_transf_dom"/>
</dbReference>
<dbReference type="InterPro" id="IPR025117">
    <property type="entry name" value="DUF4037"/>
</dbReference>